<dbReference type="AlphaFoldDB" id="A0A089P0D3"/>
<gene>
    <name evidence="1" type="ORF">MOC_5372</name>
</gene>
<proteinExistence type="predicted"/>
<dbReference type="EMBL" id="CP003811">
    <property type="protein sequence ID" value="AIQ93127.1"/>
    <property type="molecule type" value="Genomic_DNA"/>
</dbReference>
<dbReference type="RefSeq" id="WP_139237856.1">
    <property type="nucleotide sequence ID" value="NZ_CP003811.1"/>
</dbReference>
<protein>
    <submittedName>
        <fullName evidence="1">Protein of unassigned function</fullName>
    </submittedName>
</protein>
<name>A0A089P0D3_9HYPH</name>
<dbReference type="KEGG" id="mor:MOC_5372"/>
<organism evidence="1 2">
    <name type="scientific">Methylobacterium oryzae CBMB20</name>
    <dbReference type="NCBI Taxonomy" id="693986"/>
    <lineage>
        <taxon>Bacteria</taxon>
        <taxon>Pseudomonadati</taxon>
        <taxon>Pseudomonadota</taxon>
        <taxon>Alphaproteobacteria</taxon>
        <taxon>Hyphomicrobiales</taxon>
        <taxon>Methylobacteriaceae</taxon>
        <taxon>Methylobacterium</taxon>
    </lineage>
</organism>
<dbReference type="HOGENOM" id="CLU_1249417_0_0_5"/>
<evidence type="ECO:0000313" key="1">
    <source>
        <dbReference type="EMBL" id="AIQ93127.1"/>
    </source>
</evidence>
<dbReference type="Proteomes" id="UP000029492">
    <property type="component" value="Chromosome"/>
</dbReference>
<reference evidence="1 2" key="1">
    <citation type="journal article" date="2014" name="PLoS ONE">
        <title>Genome Information of Methylobacterium oryzae, a Plant-Probiotic Methylotroph in the Phyllosphere.</title>
        <authorList>
            <person name="Kwak M.J."/>
            <person name="Jeong H."/>
            <person name="Madhaiyan M."/>
            <person name="Lee Y."/>
            <person name="Sa T.M."/>
            <person name="Oh T.K."/>
            <person name="Kim J.F."/>
        </authorList>
    </citation>
    <scope>NUCLEOTIDE SEQUENCE [LARGE SCALE GENOMIC DNA]</scope>
    <source>
        <strain evidence="1 2">CBMB20</strain>
    </source>
</reference>
<keyword evidence="2" id="KW-1185">Reference proteome</keyword>
<dbReference type="STRING" id="693986.MOC_5372"/>
<sequence length="221" mass="25325">MSQEYAHLRGLLLQFPDFQKPFQSYDAAEQAILTQVARLHTSADRAYLETKFPTAACKGHMSDDDRYVFLTPFKEGEFTFLPLLSVDLDFSRPWPLVSVNALHYAAKANDVMGTRQLRCFAYRYDKPAAPVGDHNYFHVQFAHGYPKGTRNTNVDNWISTKDPSIPVDATNGIELFLSAVVALRNRVKPRRQYLDEWQQAGLPIASFLKPMAFERWKPPRP</sequence>
<evidence type="ECO:0000313" key="2">
    <source>
        <dbReference type="Proteomes" id="UP000029492"/>
    </source>
</evidence>
<accession>A0A089P0D3</accession>